<protein>
    <submittedName>
        <fullName evidence="1">Major capsid protein</fullName>
    </submittedName>
</protein>
<reference evidence="1" key="1">
    <citation type="journal article" date="2021" name="Proc. Natl. Acad. Sci. U.S.A.">
        <title>A Catalog of Tens of Thousands of Viruses from Human Metagenomes Reveals Hidden Associations with Chronic Diseases.</title>
        <authorList>
            <person name="Tisza M.J."/>
            <person name="Buck C.B."/>
        </authorList>
    </citation>
    <scope>NUCLEOTIDE SEQUENCE</scope>
    <source>
        <strain evidence="1">CtKzN3</strain>
    </source>
</reference>
<evidence type="ECO:0000313" key="1">
    <source>
        <dbReference type="EMBL" id="DAD93587.1"/>
    </source>
</evidence>
<accession>A0A8S5NHJ3</accession>
<dbReference type="Pfam" id="PF25622">
    <property type="entry name" value="Phi29_MCP"/>
    <property type="match status" value="1"/>
</dbReference>
<proteinExistence type="predicted"/>
<name>A0A8S5NHJ3_9CAUD</name>
<dbReference type="EMBL" id="BK015163">
    <property type="protein sequence ID" value="DAD93587.1"/>
    <property type="molecule type" value="Genomic_DNA"/>
</dbReference>
<sequence>MNWIKKERKLNMKVEQIATLCNNISGEVLGKTDLVQADLSNVVDFGNEIIGTNNLDNYVKSLIDHIGKMAFVDRPYSGSAPSVLMDGWEFGSILEKVTMAKLPEAQENSSWKLENGKSYDTGVFTAPEVSAKFYNSMATYEIPMSFAEKQVKSAFSNAQQMNAFFSMIQTSIETSMTVKTDGLVMDTINSMTAETLVDYNAEGDYSGVGNNRAVNLLKLYNNRFGTSLEAEKCLTDGAFIRWASFMIGLYSGRMTKLSTLFNIGGQERFTAKDKLHLVMLDEFAKAADVYLQSDTFHEKYTALPNAETVPFWQGSGTGYDFASTSAINVKHGAHEVEADGILAVMFDREALGVSNLDKRVTSQYNARGEFYNNWYKFDAGYFNDMNENFVVFYVA</sequence>
<organism evidence="1">
    <name type="scientific">Podoviridae sp. ctKzN3</name>
    <dbReference type="NCBI Taxonomy" id="2826553"/>
    <lineage>
        <taxon>Viruses</taxon>
        <taxon>Duplodnaviria</taxon>
        <taxon>Heunggongvirae</taxon>
        <taxon>Uroviricota</taxon>
        <taxon>Caudoviricetes</taxon>
    </lineage>
</organism>